<dbReference type="InterPro" id="IPR010982">
    <property type="entry name" value="Lambda_DNA-bd_dom_sf"/>
</dbReference>
<dbReference type="GO" id="GO:0003677">
    <property type="term" value="F:DNA binding"/>
    <property type="evidence" value="ECO:0007669"/>
    <property type="project" value="InterPro"/>
</dbReference>
<dbReference type="InterPro" id="IPR050400">
    <property type="entry name" value="Bact_Cytoskel_RodZ"/>
</dbReference>
<proteinExistence type="predicted"/>
<dbReference type="PROSITE" id="PS50943">
    <property type="entry name" value="HTH_CROC1"/>
    <property type="match status" value="1"/>
</dbReference>
<protein>
    <submittedName>
        <fullName evidence="3">Helix-turn-helix domain-containing protein</fullName>
    </submittedName>
</protein>
<evidence type="ECO:0000256" key="1">
    <source>
        <dbReference type="SAM" id="Phobius"/>
    </source>
</evidence>
<dbReference type="SMART" id="SM00530">
    <property type="entry name" value="HTH_XRE"/>
    <property type="match status" value="1"/>
</dbReference>
<feature type="transmembrane region" description="Helical" evidence="1">
    <location>
        <begin position="129"/>
        <end position="148"/>
    </location>
</feature>
<organism evidence="3 4">
    <name type="scientific">Candidatus Desulfobia pelagia</name>
    <dbReference type="NCBI Taxonomy" id="2841692"/>
    <lineage>
        <taxon>Bacteria</taxon>
        <taxon>Pseudomonadati</taxon>
        <taxon>Thermodesulfobacteriota</taxon>
        <taxon>Desulfobulbia</taxon>
        <taxon>Desulfobulbales</taxon>
        <taxon>Desulfobulbaceae</taxon>
        <taxon>Candidatus Desulfobia</taxon>
    </lineage>
</organism>
<dbReference type="SUPFAM" id="SSF47413">
    <property type="entry name" value="lambda repressor-like DNA-binding domains"/>
    <property type="match status" value="1"/>
</dbReference>
<dbReference type="Pfam" id="PF13413">
    <property type="entry name" value="HTH_25"/>
    <property type="match status" value="1"/>
</dbReference>
<evidence type="ECO:0000259" key="2">
    <source>
        <dbReference type="PROSITE" id="PS50943"/>
    </source>
</evidence>
<reference evidence="3 4" key="1">
    <citation type="submission" date="2020-08" db="EMBL/GenBank/DDBJ databases">
        <title>Bridging the membrane lipid divide: bacteria of the FCB group superphylum have the potential to synthesize archaeal ether lipids.</title>
        <authorList>
            <person name="Villanueva L."/>
            <person name="Von Meijenfeldt F.A.B."/>
            <person name="Westbye A.B."/>
            <person name="Yadav S."/>
            <person name="Hopmans E.C."/>
            <person name="Dutilh B.E."/>
            <person name="Sinninghe Damste J.S."/>
        </authorList>
    </citation>
    <scope>NUCLEOTIDE SEQUENCE [LARGE SCALE GENOMIC DNA]</scope>
    <source>
        <strain evidence="3">NIOZ-UU47</strain>
    </source>
</reference>
<dbReference type="AlphaFoldDB" id="A0A8J6TFV4"/>
<gene>
    <name evidence="3" type="ORF">H8E41_08720</name>
</gene>
<keyword evidence="1" id="KW-1133">Transmembrane helix</keyword>
<evidence type="ECO:0000313" key="4">
    <source>
        <dbReference type="Proteomes" id="UP000614424"/>
    </source>
</evidence>
<name>A0A8J6TFV4_9BACT</name>
<dbReference type="InterPro" id="IPR001387">
    <property type="entry name" value="Cro/C1-type_HTH"/>
</dbReference>
<dbReference type="EMBL" id="JACNJZ010000120">
    <property type="protein sequence ID" value="MBC8317977.1"/>
    <property type="molecule type" value="Genomic_DNA"/>
</dbReference>
<dbReference type="PANTHER" id="PTHR34475:SF1">
    <property type="entry name" value="CYTOSKELETON PROTEIN RODZ"/>
    <property type="match status" value="1"/>
</dbReference>
<comment type="caution">
    <text evidence="3">The sequence shown here is derived from an EMBL/GenBank/DDBJ whole genome shotgun (WGS) entry which is preliminary data.</text>
</comment>
<feature type="domain" description="HTH cro/C1-type" evidence="2">
    <location>
        <begin position="30"/>
        <end position="90"/>
    </location>
</feature>
<evidence type="ECO:0000313" key="3">
    <source>
        <dbReference type="EMBL" id="MBC8317977.1"/>
    </source>
</evidence>
<dbReference type="Proteomes" id="UP000614424">
    <property type="component" value="Unassembled WGS sequence"/>
</dbReference>
<sequence length="193" mass="21423">MVKNISGDGSASSSHANATVAVDNSLGSILRKEREKQNISLEEVAESTCIHIATLRAIETGDRDRMPAEVFSRGFVKLYAEYLGLDSQDIINCYNNEMVALGEYGSENKDSANNSRFLGQGPFFTLPKIILMIFIFIVIALGYLYCWAGNDDFPFPRQSRNVYFEKYYLDHDSPLSSAKTNADIQGGVITSTH</sequence>
<dbReference type="CDD" id="cd00093">
    <property type="entry name" value="HTH_XRE"/>
    <property type="match status" value="1"/>
</dbReference>
<dbReference type="PANTHER" id="PTHR34475">
    <property type="match status" value="1"/>
</dbReference>
<keyword evidence="1" id="KW-0472">Membrane</keyword>
<dbReference type="Gene3D" id="1.10.260.40">
    <property type="entry name" value="lambda repressor-like DNA-binding domains"/>
    <property type="match status" value="1"/>
</dbReference>
<accession>A0A8J6TFV4</accession>
<keyword evidence="1" id="KW-0812">Transmembrane</keyword>